<proteinExistence type="predicted"/>
<keyword evidence="1" id="KW-1003">Cell membrane</keyword>
<dbReference type="GO" id="GO:0005886">
    <property type="term" value="C:plasma membrane"/>
    <property type="evidence" value="ECO:0007669"/>
    <property type="project" value="InterPro"/>
</dbReference>
<reference evidence="9" key="1">
    <citation type="submission" date="2017-11" db="EMBL/GenBank/DDBJ databases">
        <title>The draft genome sequence of Chromatocurvus sp. F02.</title>
        <authorList>
            <person name="Du Z.-J."/>
            <person name="Chang Y.-Q."/>
        </authorList>
    </citation>
    <scope>NUCLEOTIDE SEQUENCE [LARGE SCALE GENOMIC DNA]</scope>
    <source>
        <strain evidence="9">F02</strain>
    </source>
</reference>
<evidence type="ECO:0000256" key="4">
    <source>
        <dbReference type="ARBA" id="ARBA00023136"/>
    </source>
</evidence>
<feature type="domain" description="Lipopolysaccharide assembly protein A" evidence="7">
    <location>
        <begin position="26"/>
        <end position="89"/>
    </location>
</feature>
<dbReference type="EMBL" id="PKLZ01000009">
    <property type="protein sequence ID" value="PLW81980.1"/>
    <property type="molecule type" value="Genomic_DNA"/>
</dbReference>
<keyword evidence="3 6" id="KW-1133">Transmembrane helix</keyword>
<gene>
    <name evidence="8" type="ORF">CWI75_12875</name>
</gene>
<name>A0A2N5Y0R1_9GAMM</name>
<evidence type="ECO:0000256" key="1">
    <source>
        <dbReference type="ARBA" id="ARBA00022475"/>
    </source>
</evidence>
<keyword evidence="4 6" id="KW-0472">Membrane</keyword>
<feature type="coiled-coil region" evidence="5">
    <location>
        <begin position="68"/>
        <end position="95"/>
    </location>
</feature>
<evidence type="ECO:0000256" key="6">
    <source>
        <dbReference type="SAM" id="Phobius"/>
    </source>
</evidence>
<keyword evidence="9" id="KW-1185">Reference proteome</keyword>
<dbReference type="AlphaFoldDB" id="A0A2N5Y0R1"/>
<evidence type="ECO:0000313" key="8">
    <source>
        <dbReference type="EMBL" id="PLW81980.1"/>
    </source>
</evidence>
<accession>A0A2N5Y0R1</accession>
<dbReference type="Pfam" id="PF06305">
    <property type="entry name" value="LapA_dom"/>
    <property type="match status" value="1"/>
</dbReference>
<feature type="transmembrane region" description="Helical" evidence="6">
    <location>
        <begin position="45"/>
        <end position="71"/>
    </location>
</feature>
<protein>
    <submittedName>
        <fullName evidence="8">DUF1049 domain-containing protein</fullName>
    </submittedName>
</protein>
<dbReference type="InterPro" id="IPR010445">
    <property type="entry name" value="LapA_dom"/>
</dbReference>
<evidence type="ECO:0000313" key="9">
    <source>
        <dbReference type="Proteomes" id="UP000234845"/>
    </source>
</evidence>
<feature type="transmembrane region" description="Helical" evidence="6">
    <location>
        <begin position="7"/>
        <end position="25"/>
    </location>
</feature>
<dbReference type="RefSeq" id="WP_101521915.1">
    <property type="nucleotide sequence ID" value="NZ_PKLZ01000009.1"/>
</dbReference>
<sequence>MKLLRKIFYVLVGLAMLVAGILFALQNRDPIALDLLVYRFDPRSLALWLLSALGIGGLLGLLASGLIILRLRASLATTRRKLDKCRQEVDTLRIAGTLERE</sequence>
<comment type="caution">
    <text evidence="8">The sequence shown here is derived from an EMBL/GenBank/DDBJ whole genome shotgun (WGS) entry which is preliminary data.</text>
</comment>
<evidence type="ECO:0000259" key="7">
    <source>
        <dbReference type="Pfam" id="PF06305"/>
    </source>
</evidence>
<evidence type="ECO:0000256" key="2">
    <source>
        <dbReference type="ARBA" id="ARBA00022692"/>
    </source>
</evidence>
<evidence type="ECO:0000256" key="5">
    <source>
        <dbReference type="SAM" id="Coils"/>
    </source>
</evidence>
<dbReference type="Proteomes" id="UP000234845">
    <property type="component" value="Unassembled WGS sequence"/>
</dbReference>
<keyword evidence="5" id="KW-0175">Coiled coil</keyword>
<keyword evidence="2 6" id="KW-0812">Transmembrane</keyword>
<evidence type="ECO:0000256" key="3">
    <source>
        <dbReference type="ARBA" id="ARBA00022989"/>
    </source>
</evidence>
<organism evidence="8 9">
    <name type="scientific">Kineobactrum sediminis</name>
    <dbReference type="NCBI Taxonomy" id="1905677"/>
    <lineage>
        <taxon>Bacteria</taxon>
        <taxon>Pseudomonadati</taxon>
        <taxon>Pseudomonadota</taxon>
        <taxon>Gammaproteobacteria</taxon>
        <taxon>Cellvibrionales</taxon>
        <taxon>Halieaceae</taxon>
        <taxon>Kineobactrum</taxon>
    </lineage>
</organism>